<evidence type="ECO:0000256" key="2">
    <source>
        <dbReference type="ARBA" id="ARBA00022692"/>
    </source>
</evidence>
<feature type="topological domain" description="Lumenal" evidence="8">
    <location>
        <position position="270"/>
    </location>
</feature>
<comment type="subcellular location">
    <subcellularLocation>
        <location evidence="8">Endoplasmic reticulum membrane</location>
        <topology evidence="8">Multi-pass membrane protein</topology>
    </subcellularLocation>
    <subcellularLocation>
        <location evidence="8">Golgi apparatus membrane</location>
        <topology evidence="8">Multi-pass membrane protein</topology>
    </subcellularLocation>
</comment>
<dbReference type="InterPro" id="IPR028143">
    <property type="entry name" value="Get2/sif1"/>
</dbReference>
<feature type="transmembrane region" description="Helical" evidence="10">
    <location>
        <begin position="246"/>
        <end position="269"/>
    </location>
</feature>
<evidence type="ECO:0000256" key="8">
    <source>
        <dbReference type="HAMAP-Rule" id="MF_03114"/>
    </source>
</evidence>
<comment type="similarity">
    <text evidence="8">Belongs to the GET2 family.</text>
</comment>
<dbReference type="OrthoDB" id="4097053at2759"/>
<evidence type="ECO:0000256" key="6">
    <source>
        <dbReference type="ARBA" id="ARBA00023034"/>
    </source>
</evidence>
<evidence type="ECO:0000256" key="4">
    <source>
        <dbReference type="ARBA" id="ARBA00022892"/>
    </source>
</evidence>
<comment type="function">
    <text evidence="8">Required for the post-translational delivery of tail-anchored (TA) proteins to the endoplasmic reticulum. Together with GET1, acts as a membrane receptor for soluble GET3, which recognizes and selectively binds the transmembrane domain of TA proteins in the cytosol. The GET complex cooperates with the HDEL receptor ERD2 to mediate the ATP-dependent retrieval of resident ER proteins that contain a C-terminal H-D-E-L retention signal from the Golgi to the ER.</text>
</comment>
<evidence type="ECO:0000256" key="10">
    <source>
        <dbReference type="SAM" id="Phobius"/>
    </source>
</evidence>
<dbReference type="Pfam" id="PF08690">
    <property type="entry name" value="GET2"/>
    <property type="match status" value="1"/>
</dbReference>
<keyword evidence="2 8" id="KW-0812">Transmembrane</keyword>
<feature type="topological domain" description="Cytoplasmic" evidence="8">
    <location>
        <begin position="1"/>
        <end position="144"/>
    </location>
</feature>
<feature type="region of interest" description="Disordered" evidence="9">
    <location>
        <begin position="1"/>
        <end position="83"/>
    </location>
</feature>
<keyword evidence="5 8" id="KW-1133">Transmembrane helix</keyword>
<accession>A0A8J2T8Q4</accession>
<dbReference type="PANTHER" id="PTHR28263:SF1">
    <property type="entry name" value="GOLGI TO ER TRAFFIC PROTEIN 2"/>
    <property type="match status" value="1"/>
</dbReference>
<comment type="subunit">
    <text evidence="8">Component of the Golgi to ER traffic (GET) complex, which is composed of GET1, GET2 and GET3. Within the complex, GET1 and GET2 form a heterotetramer which is stabilized by phosphatidylinositol binding and which binds to the GET3 homodimer.</text>
</comment>
<dbReference type="GO" id="GO:0006890">
    <property type="term" value="P:retrograde vesicle-mediated transport, Golgi to endoplasmic reticulum"/>
    <property type="evidence" value="ECO:0007669"/>
    <property type="project" value="TreeGrafter"/>
</dbReference>
<evidence type="ECO:0000256" key="1">
    <source>
        <dbReference type="ARBA" id="ARBA00022448"/>
    </source>
</evidence>
<keyword evidence="3 8" id="KW-0256">Endoplasmic reticulum</keyword>
<protein>
    <recommendedName>
        <fullName evidence="8">Golgi to ER traffic protein 2</fullName>
    </recommendedName>
</protein>
<dbReference type="GO" id="GO:0043529">
    <property type="term" value="C:GET complex"/>
    <property type="evidence" value="ECO:0007669"/>
    <property type="project" value="UniProtKB-UniRule"/>
</dbReference>
<dbReference type="EMBL" id="HG316457">
    <property type="protein sequence ID" value="CDF89362.1"/>
    <property type="molecule type" value="Genomic_DNA"/>
</dbReference>
<evidence type="ECO:0000256" key="7">
    <source>
        <dbReference type="ARBA" id="ARBA00023136"/>
    </source>
</evidence>
<keyword evidence="12" id="KW-1185">Reference proteome</keyword>
<evidence type="ECO:0000256" key="3">
    <source>
        <dbReference type="ARBA" id="ARBA00022824"/>
    </source>
</evidence>
<dbReference type="InterPro" id="IPR014802">
    <property type="entry name" value="GET2"/>
</dbReference>
<name>A0A8J2T8Q4_ZYGB2</name>
<dbReference type="GO" id="GO:0000139">
    <property type="term" value="C:Golgi membrane"/>
    <property type="evidence" value="ECO:0007669"/>
    <property type="project" value="UniProtKB-SubCell"/>
</dbReference>
<feature type="transmembrane region" description="Helical" evidence="10">
    <location>
        <begin position="182"/>
        <end position="199"/>
    </location>
</feature>
<evidence type="ECO:0000256" key="9">
    <source>
        <dbReference type="SAM" id="MobiDB-lite"/>
    </source>
</evidence>
<reference evidence="12" key="1">
    <citation type="journal article" date="2013" name="Genome Announc.">
        <title>Genome sequence of the food spoilage yeast Zygosaccharomyces bailii CLIB 213(T).</title>
        <authorList>
            <person name="Galeote V."/>
            <person name="Bigey F."/>
            <person name="Devillers H."/>
            <person name="Neuveglise C."/>
            <person name="Dequin S."/>
        </authorList>
    </citation>
    <scope>NUCLEOTIDE SEQUENCE [LARGE SCALE GENOMIC DNA]</scope>
    <source>
        <strain evidence="12">CLIB 213 / ATCC 58445 / CBS 680 / CCRC 21525 / NBRC 1098 / NCYC 1416 / NRRL Y-2227</strain>
    </source>
</reference>
<feature type="topological domain" description="Cytoplasmic" evidence="8">
    <location>
        <begin position="202"/>
        <end position="248"/>
    </location>
</feature>
<comment type="caution">
    <text evidence="8">Lacks conserved residue(s) required for the propagation of feature annotation.</text>
</comment>
<gene>
    <name evidence="8" type="primary">GET2</name>
    <name evidence="11" type="ORF">BN860_02454g</name>
</gene>
<keyword evidence="6 8" id="KW-0333">Golgi apparatus</keyword>
<evidence type="ECO:0000313" key="11">
    <source>
        <dbReference type="EMBL" id="CDF89362.1"/>
    </source>
</evidence>
<keyword evidence="4 8" id="KW-0931">ER-Golgi transport</keyword>
<organism evidence="11 12">
    <name type="scientific">Zygosaccharomyces bailii (strain CLIB 213 / ATCC 58445 / CBS 680 / BCRC 21525 / NBRC 1098 / NCYC 1416 / NRRL Y-2227)</name>
    <dbReference type="NCBI Taxonomy" id="1333698"/>
    <lineage>
        <taxon>Eukaryota</taxon>
        <taxon>Fungi</taxon>
        <taxon>Dikarya</taxon>
        <taxon>Ascomycota</taxon>
        <taxon>Saccharomycotina</taxon>
        <taxon>Saccharomycetes</taxon>
        <taxon>Saccharomycetales</taxon>
        <taxon>Saccharomycetaceae</taxon>
        <taxon>Zygosaccharomyces</taxon>
    </lineage>
</organism>
<evidence type="ECO:0000256" key="5">
    <source>
        <dbReference type="ARBA" id="ARBA00022989"/>
    </source>
</evidence>
<feature type="compositionally biased region" description="Low complexity" evidence="9">
    <location>
        <begin position="57"/>
        <end position="67"/>
    </location>
</feature>
<sequence length="270" mass="30190">MSQLSEAEKRRILRERRQKKFSSGGGSSRLNKITGHADSLMSTESSLDSRQKISERTTVTPRSTTGTDEIPKDGASKGGENNPQLSIFKQLAGDGQESVGQNEPDMMSMFQSMVGGDNGASSLGQPVPPADQEWLDYHNYLVNRLKAWSIVMKWAMIVPYVYLVTHHVDLSLPQWLTDSSNFFSVFVGFEIVATSLYYSRLKSIEKGTTIDTIKQNSLIAKLISLIPDQGSKQSYLKSYVFTLLQYWDVVSMLITDVCFVLIVLGIFSYM</sequence>
<feature type="transmembrane region" description="Helical" evidence="10">
    <location>
        <begin position="145"/>
        <end position="162"/>
    </location>
</feature>
<feature type="compositionally biased region" description="Basic residues" evidence="9">
    <location>
        <begin position="11"/>
        <end position="20"/>
    </location>
</feature>
<feature type="compositionally biased region" description="Basic and acidic residues" evidence="9">
    <location>
        <begin position="1"/>
        <end position="10"/>
    </location>
</feature>
<dbReference type="AlphaFoldDB" id="A0A8J2T8Q4"/>
<proteinExistence type="inferred from homology"/>
<dbReference type="GO" id="GO:0045048">
    <property type="term" value="P:protein insertion into ER membrane"/>
    <property type="evidence" value="ECO:0007669"/>
    <property type="project" value="UniProtKB-UniRule"/>
</dbReference>
<dbReference type="Proteomes" id="UP000019375">
    <property type="component" value="Unassembled WGS sequence"/>
</dbReference>
<keyword evidence="7 8" id="KW-0472">Membrane</keyword>
<keyword evidence="1 8" id="KW-0813">Transport</keyword>
<dbReference type="PANTHER" id="PTHR28263">
    <property type="entry name" value="GOLGI TO ER TRAFFIC PROTEIN 2"/>
    <property type="match status" value="1"/>
</dbReference>
<dbReference type="GO" id="GO:0005789">
    <property type="term" value="C:endoplasmic reticulum membrane"/>
    <property type="evidence" value="ECO:0007669"/>
    <property type="project" value="UniProtKB-SubCell"/>
</dbReference>
<evidence type="ECO:0000313" key="12">
    <source>
        <dbReference type="Proteomes" id="UP000019375"/>
    </source>
</evidence>
<dbReference type="HAMAP" id="MF_03114">
    <property type="entry name" value="Get2"/>
    <property type="match status" value="1"/>
</dbReference>